<comment type="subcellular location">
    <subcellularLocation>
        <location evidence="1">Cytoplasm</location>
    </subcellularLocation>
</comment>
<organism evidence="6 7">
    <name type="scientific">Marinobacter salinus</name>
    <dbReference type="NCBI Taxonomy" id="1874317"/>
    <lineage>
        <taxon>Bacteria</taxon>
        <taxon>Pseudomonadati</taxon>
        <taxon>Pseudomonadota</taxon>
        <taxon>Gammaproteobacteria</taxon>
        <taxon>Pseudomonadales</taxon>
        <taxon>Marinobacteraceae</taxon>
        <taxon>Marinobacter</taxon>
    </lineage>
</organism>
<dbReference type="Pfam" id="PF01814">
    <property type="entry name" value="Hemerythrin"/>
    <property type="match status" value="1"/>
</dbReference>
<dbReference type="Proteomes" id="UP000177445">
    <property type="component" value="Chromosome"/>
</dbReference>
<dbReference type="GO" id="GO:0005737">
    <property type="term" value="C:cytoplasm"/>
    <property type="evidence" value="ECO:0007669"/>
    <property type="project" value="UniProtKB-SubCell"/>
</dbReference>
<name>A0A1D9GGC7_9GAMM</name>
<gene>
    <name evidence="6" type="ORF">BKP64_00120</name>
</gene>
<evidence type="ECO:0000256" key="3">
    <source>
        <dbReference type="ARBA" id="ARBA00022723"/>
    </source>
</evidence>
<dbReference type="PANTHER" id="PTHR36438:SF1">
    <property type="entry name" value="IRON-SULFUR CLUSTER REPAIR PROTEIN YTFE"/>
    <property type="match status" value="1"/>
</dbReference>
<dbReference type="STRING" id="1874317.BKP64_00120"/>
<accession>A0A1D9GGC7</accession>
<dbReference type="InterPro" id="IPR012312">
    <property type="entry name" value="Hemerythrin-like"/>
</dbReference>
<evidence type="ECO:0000256" key="1">
    <source>
        <dbReference type="ARBA" id="ARBA00004496"/>
    </source>
</evidence>
<evidence type="ECO:0000313" key="6">
    <source>
        <dbReference type="EMBL" id="AOY86706.1"/>
    </source>
</evidence>
<reference evidence="6 7" key="1">
    <citation type="submission" date="2016-10" db="EMBL/GenBank/DDBJ databases">
        <title>Marinobacter salinus sp. nov., a moderately halophilic bacterium isolated from a tidal flat environment.</title>
        <authorList>
            <person name="Park S.-J."/>
        </authorList>
    </citation>
    <scope>NUCLEOTIDE SEQUENCE [LARGE SCALE GENOMIC DNA]</scope>
    <source>
        <strain evidence="6 7">Hb8</strain>
    </source>
</reference>
<proteinExistence type="predicted"/>
<dbReference type="EMBL" id="CP017715">
    <property type="protein sequence ID" value="AOY86706.1"/>
    <property type="molecule type" value="Genomic_DNA"/>
</dbReference>
<protein>
    <submittedName>
        <fullName evidence="6">Iron-sulfur cluster repair di-iron protein</fullName>
    </submittedName>
</protein>
<keyword evidence="7" id="KW-1185">Reference proteome</keyword>
<sequence>MNMTSLPLGQIARDYPGATGILKKMKLDFCCGGATTLKQAAREKGLDAHRIASDIEAHMSRRSGQPDPTDLSTESLIEHILERYHDIHREELPELIRLAKRVERVHGSHLKCPSGLADLLTDVLAELENHMAKEEQILFPMITRGINGMAVAPVAVMREEHDNHGAYLEKIESITNDMTLPEAACNTWKALYLGLETFRDDLTQHIHLENNVLFNRIDGRMGGVSNG</sequence>
<dbReference type="Pfam" id="PF04405">
    <property type="entry name" value="ScdA_N"/>
    <property type="match status" value="1"/>
</dbReference>
<dbReference type="KEGG" id="msq:BKP64_00120"/>
<keyword evidence="3" id="KW-0479">Metal-binding</keyword>
<keyword evidence="4" id="KW-0408">Iron</keyword>
<dbReference type="InterPro" id="IPR019903">
    <property type="entry name" value="RIC_family"/>
</dbReference>
<evidence type="ECO:0000256" key="4">
    <source>
        <dbReference type="ARBA" id="ARBA00023004"/>
    </source>
</evidence>
<feature type="domain" description="Hemerythrin-like" evidence="5">
    <location>
        <begin position="78"/>
        <end position="216"/>
    </location>
</feature>
<dbReference type="Gene3D" id="1.20.120.520">
    <property type="entry name" value="nmb1532 protein domain like"/>
    <property type="match status" value="1"/>
</dbReference>
<dbReference type="GO" id="GO:0046872">
    <property type="term" value="F:metal ion binding"/>
    <property type="evidence" value="ECO:0007669"/>
    <property type="project" value="UniProtKB-KW"/>
</dbReference>
<dbReference type="PANTHER" id="PTHR36438">
    <property type="entry name" value="IRON-SULFUR CLUSTER REPAIR PROTEIN YTFE"/>
    <property type="match status" value="1"/>
</dbReference>
<dbReference type="NCBIfam" id="NF008221">
    <property type="entry name" value="PRK10992.1"/>
    <property type="match status" value="1"/>
</dbReference>
<evidence type="ECO:0000313" key="7">
    <source>
        <dbReference type="Proteomes" id="UP000177445"/>
    </source>
</evidence>
<evidence type="ECO:0000259" key="5">
    <source>
        <dbReference type="Pfam" id="PF01814"/>
    </source>
</evidence>
<evidence type="ECO:0000256" key="2">
    <source>
        <dbReference type="ARBA" id="ARBA00022490"/>
    </source>
</evidence>
<keyword evidence="2" id="KW-0963">Cytoplasm</keyword>
<dbReference type="NCBIfam" id="TIGR03652">
    <property type="entry name" value="FeS_repair_RIC"/>
    <property type="match status" value="1"/>
</dbReference>
<dbReference type="AlphaFoldDB" id="A0A1D9GGC7"/>
<dbReference type="OrthoDB" id="9797132at2"/>
<dbReference type="RefSeq" id="WP_070964323.1">
    <property type="nucleotide sequence ID" value="NZ_CP017715.1"/>
</dbReference>